<protein>
    <submittedName>
        <fullName evidence="1">Uncharacterized protein</fullName>
    </submittedName>
</protein>
<gene>
    <name evidence="1" type="ORF">SAMN05414137_104177</name>
</gene>
<sequence length="47" mass="4715">METTELMVEDLTIEELNDVTAADSCAGCASSVSTPVSSAACVGTASF</sequence>
<dbReference type="AlphaFoldDB" id="A0A1H7KST2"/>
<name>A0A1H7KST2_STRJI</name>
<dbReference type="STRING" id="235985.SAMN05414137_104177"/>
<dbReference type="InterPro" id="IPR049803">
    <property type="entry name" value="RiPP_thiocil-like"/>
</dbReference>
<dbReference type="Proteomes" id="UP000183015">
    <property type="component" value="Unassembled WGS sequence"/>
</dbReference>
<accession>A0A1H7KST2</accession>
<keyword evidence="2" id="KW-1185">Reference proteome</keyword>
<reference evidence="2" key="1">
    <citation type="submission" date="2016-10" db="EMBL/GenBank/DDBJ databases">
        <authorList>
            <person name="Varghese N."/>
        </authorList>
    </citation>
    <scope>NUCLEOTIDE SEQUENCE [LARGE SCALE GENOMIC DNA]</scope>
    <source>
        <strain evidence="2">DSM 45096 / BCRC 16803 / CGMCC 4.1857 / CIP 109030 / JCM 12277 / KCTC 19219 / NBRC 100920 / 33214</strain>
    </source>
</reference>
<evidence type="ECO:0000313" key="1">
    <source>
        <dbReference type="EMBL" id="SEK89576.1"/>
    </source>
</evidence>
<dbReference type="RefSeq" id="WP_143094252.1">
    <property type="nucleotide sequence ID" value="NZ_BBPN01000001.1"/>
</dbReference>
<proteinExistence type="predicted"/>
<evidence type="ECO:0000313" key="2">
    <source>
        <dbReference type="Proteomes" id="UP000183015"/>
    </source>
</evidence>
<dbReference type="EMBL" id="FOAZ01000004">
    <property type="protein sequence ID" value="SEK89576.1"/>
    <property type="molecule type" value="Genomic_DNA"/>
</dbReference>
<dbReference type="NCBIfam" id="NF033482">
    <property type="entry name" value="RiPP_thiocil"/>
    <property type="match status" value="1"/>
</dbReference>
<organism evidence="1 2">
    <name type="scientific">Streptacidiphilus jiangxiensis</name>
    <dbReference type="NCBI Taxonomy" id="235985"/>
    <lineage>
        <taxon>Bacteria</taxon>
        <taxon>Bacillati</taxon>
        <taxon>Actinomycetota</taxon>
        <taxon>Actinomycetes</taxon>
        <taxon>Kitasatosporales</taxon>
        <taxon>Streptomycetaceae</taxon>
        <taxon>Streptacidiphilus</taxon>
    </lineage>
</organism>